<feature type="domain" description="HTH tetR-type" evidence="3">
    <location>
        <begin position="1"/>
        <end position="60"/>
    </location>
</feature>
<dbReference type="Gene3D" id="1.10.10.60">
    <property type="entry name" value="Homeodomain-like"/>
    <property type="match status" value="1"/>
</dbReference>
<dbReference type="SUPFAM" id="SSF46689">
    <property type="entry name" value="Homeodomain-like"/>
    <property type="match status" value="1"/>
</dbReference>
<accession>A0ABY4RXC7</accession>
<reference evidence="4" key="1">
    <citation type="submission" date="2018-02" db="EMBL/GenBank/DDBJ databases">
        <authorList>
            <person name="Kim S.-K."/>
            <person name="Jung H.-I."/>
            <person name="Lee S.-W."/>
        </authorList>
    </citation>
    <scope>NUCLEOTIDE SEQUENCE</scope>
    <source>
        <strain evidence="4">SK3146</strain>
    </source>
</reference>
<evidence type="ECO:0000256" key="2">
    <source>
        <dbReference type="PROSITE-ProRule" id="PRU00335"/>
    </source>
</evidence>
<dbReference type="PROSITE" id="PS50977">
    <property type="entry name" value="HTH_TETR_2"/>
    <property type="match status" value="1"/>
</dbReference>
<name>A0ABY4RXC7_9BACL</name>
<dbReference type="InterPro" id="IPR050624">
    <property type="entry name" value="HTH-type_Tx_Regulator"/>
</dbReference>
<sequence length="187" mass="21704">MSAESIKQVALRKFTENGFEGTSLSEIAGEVGIKKQSIYCHFKSKDELVLTINQEVIQEDVQFLTQFFDRLKDSPLQQLLHSLLQEYRDKYVHNKKYKFMFLMSYIPPKHLEVYFTHTYNIHLLHLKSLLQAAFSSAPELGVTPEEGIAAFLTLFDGLMAQLVYETPHSFDNAFELSWKVYWRGISL</sequence>
<dbReference type="Proteomes" id="UP001057134">
    <property type="component" value="Chromosome"/>
</dbReference>
<evidence type="ECO:0000313" key="5">
    <source>
        <dbReference type="Proteomes" id="UP001057134"/>
    </source>
</evidence>
<dbReference type="Gene3D" id="1.10.357.10">
    <property type="entry name" value="Tetracycline Repressor, domain 2"/>
    <property type="match status" value="1"/>
</dbReference>
<evidence type="ECO:0000313" key="4">
    <source>
        <dbReference type="EMBL" id="UQZ86952.1"/>
    </source>
</evidence>
<reference evidence="4" key="2">
    <citation type="journal article" date="2021" name="J Anim Sci Technol">
        <title>Complete genome sequence of Paenibacillus konkukensis sp. nov. SK3146 as a potential probiotic strain.</title>
        <authorList>
            <person name="Jung H.I."/>
            <person name="Park S."/>
            <person name="Niu K.M."/>
            <person name="Lee S.W."/>
            <person name="Kothari D."/>
            <person name="Yi K.J."/>
            <person name="Kim S.K."/>
        </authorList>
    </citation>
    <scope>NUCLEOTIDE SEQUENCE</scope>
    <source>
        <strain evidence="4">SK3146</strain>
    </source>
</reference>
<dbReference type="RefSeq" id="WP_249862450.1">
    <property type="nucleotide sequence ID" value="NZ_CP027059.1"/>
</dbReference>
<evidence type="ECO:0000259" key="3">
    <source>
        <dbReference type="PROSITE" id="PS50977"/>
    </source>
</evidence>
<keyword evidence="1 2" id="KW-0238">DNA-binding</keyword>
<feature type="DNA-binding region" description="H-T-H motif" evidence="2">
    <location>
        <begin position="23"/>
        <end position="42"/>
    </location>
</feature>
<dbReference type="PANTHER" id="PTHR43479:SF11">
    <property type="entry name" value="ACREF_ENVCD OPERON REPRESSOR-RELATED"/>
    <property type="match status" value="1"/>
</dbReference>
<dbReference type="EMBL" id="CP027059">
    <property type="protein sequence ID" value="UQZ86952.1"/>
    <property type="molecule type" value="Genomic_DNA"/>
</dbReference>
<dbReference type="PANTHER" id="PTHR43479">
    <property type="entry name" value="ACREF/ENVCD OPERON REPRESSOR-RELATED"/>
    <property type="match status" value="1"/>
</dbReference>
<evidence type="ECO:0000256" key="1">
    <source>
        <dbReference type="ARBA" id="ARBA00023125"/>
    </source>
</evidence>
<keyword evidence="5" id="KW-1185">Reference proteome</keyword>
<protein>
    <submittedName>
        <fullName evidence="4">DNA-binding transcriptional repressor AcrR</fullName>
    </submittedName>
</protein>
<organism evidence="4 5">
    <name type="scientific">Paenibacillus konkukensis</name>
    <dbReference type="NCBI Taxonomy" id="2020716"/>
    <lineage>
        <taxon>Bacteria</taxon>
        <taxon>Bacillati</taxon>
        <taxon>Bacillota</taxon>
        <taxon>Bacilli</taxon>
        <taxon>Bacillales</taxon>
        <taxon>Paenibacillaceae</taxon>
        <taxon>Paenibacillus</taxon>
    </lineage>
</organism>
<dbReference type="InterPro" id="IPR009057">
    <property type="entry name" value="Homeodomain-like_sf"/>
</dbReference>
<dbReference type="Pfam" id="PF00440">
    <property type="entry name" value="TetR_N"/>
    <property type="match status" value="1"/>
</dbReference>
<dbReference type="InterPro" id="IPR001647">
    <property type="entry name" value="HTH_TetR"/>
</dbReference>
<dbReference type="PRINTS" id="PR00455">
    <property type="entry name" value="HTHTETR"/>
</dbReference>
<gene>
    <name evidence="4" type="ORF">SK3146_06245</name>
</gene>
<proteinExistence type="predicted"/>
<dbReference type="GO" id="GO:0003677">
    <property type="term" value="F:DNA binding"/>
    <property type="evidence" value="ECO:0007669"/>
    <property type="project" value="UniProtKB-KW"/>
</dbReference>